<evidence type="ECO:0000313" key="4">
    <source>
        <dbReference type="Proteomes" id="UP000242447"/>
    </source>
</evidence>
<proteinExistence type="predicted"/>
<organism evidence="3 4">
    <name type="scientific">Ketogulonicigenium robustum</name>
    <dbReference type="NCBI Taxonomy" id="92947"/>
    <lineage>
        <taxon>Bacteria</taxon>
        <taxon>Pseudomonadati</taxon>
        <taxon>Pseudomonadota</taxon>
        <taxon>Alphaproteobacteria</taxon>
        <taxon>Rhodobacterales</taxon>
        <taxon>Roseobacteraceae</taxon>
        <taxon>Ketogulonicigenium</taxon>
    </lineage>
</organism>
<keyword evidence="2" id="KW-1133">Transmembrane helix</keyword>
<feature type="region of interest" description="Disordered" evidence="1">
    <location>
        <begin position="917"/>
        <end position="944"/>
    </location>
</feature>
<keyword evidence="2" id="KW-0812">Transmembrane</keyword>
<feature type="compositionally biased region" description="Polar residues" evidence="1">
    <location>
        <begin position="800"/>
        <end position="809"/>
    </location>
</feature>
<dbReference type="STRING" id="92947.BVG79_00617"/>
<feature type="region of interest" description="Disordered" evidence="1">
    <location>
        <begin position="550"/>
        <end position="569"/>
    </location>
</feature>
<feature type="compositionally biased region" description="Polar residues" evidence="1">
    <location>
        <begin position="555"/>
        <end position="564"/>
    </location>
</feature>
<evidence type="ECO:0000256" key="2">
    <source>
        <dbReference type="SAM" id="Phobius"/>
    </source>
</evidence>
<evidence type="ECO:0000313" key="3">
    <source>
        <dbReference type="EMBL" id="ARO13969.1"/>
    </source>
</evidence>
<feature type="compositionally biased region" description="Low complexity" evidence="1">
    <location>
        <begin position="917"/>
        <end position="937"/>
    </location>
</feature>
<dbReference type="KEGG" id="kro:BVG79_00617"/>
<dbReference type="Proteomes" id="UP000242447">
    <property type="component" value="Chromosome"/>
</dbReference>
<dbReference type="OrthoDB" id="7870459at2"/>
<feature type="transmembrane region" description="Helical" evidence="2">
    <location>
        <begin position="580"/>
        <end position="599"/>
    </location>
</feature>
<accession>A0A1W6NXR1</accession>
<gene>
    <name evidence="3" type="ORF">BVG79_00617</name>
</gene>
<name>A0A1W6NXR1_9RHOB</name>
<feature type="compositionally biased region" description="Acidic residues" evidence="1">
    <location>
        <begin position="247"/>
        <end position="261"/>
    </location>
</feature>
<keyword evidence="2" id="KW-0472">Membrane</keyword>
<dbReference type="RefSeq" id="WP_157115609.1">
    <property type="nucleotide sequence ID" value="NZ_CP019937.1"/>
</dbReference>
<dbReference type="EMBL" id="CP019937">
    <property type="protein sequence ID" value="ARO13969.1"/>
    <property type="molecule type" value="Genomic_DNA"/>
</dbReference>
<feature type="region of interest" description="Disordered" evidence="1">
    <location>
        <begin position="788"/>
        <end position="809"/>
    </location>
</feature>
<feature type="region of interest" description="Disordered" evidence="1">
    <location>
        <begin position="226"/>
        <end position="264"/>
    </location>
</feature>
<protein>
    <recommendedName>
        <fullName evidence="5">Type IV pilus biogenesis</fullName>
    </recommendedName>
</protein>
<evidence type="ECO:0000256" key="1">
    <source>
        <dbReference type="SAM" id="MobiDB-lite"/>
    </source>
</evidence>
<keyword evidence="4" id="KW-1185">Reference proteome</keyword>
<sequence length="1039" mass="105097">MDPPASGADGWETLGTSALDSPSLAQELTLLHGRGAKAVGLPKGSALPVRIILPNAQVRFMTFDADLGDDAARAELAAATPYAQADLHFDIANADGKIYVAAVASETLAEAEGFATHYGFTPIGHTCRSADAAFPAPAHFPPLNTTEVIVAAAAEVAEDQAEDDQPEPQGDGIETAAHEATSALGAKADVATDAPLAIAEAEGAAREPQAITPEATEAETAAAAIDETDTPNAARENSGEAASPDPEVTDAPDDQPEEALADVEAPAEQVVAADVVADVILPPVLMPDDTEDADKTEVDAPAIAVSVAPAAEAAIETPTDSPSAPLIAVRDDVVMPEPTVEVDSPIVPPSTPEDVAQGEVVPIEVPAVVLPVETEAAPPVIGPTPAVKVPNLISPALTARSLRAEARAHADAAAPAPPPKPAQDNTAQLLENATQLAARITAFFGDRLKAPSQAAPQVQKKTPKAAAAVLPVAAKPDLLPDIPSAPTSAIATPAIERPTIDKPTVVAPTVTVPTAPMPAVAAPVKRAVQAKATPRPKIDPAVLVAPKAIARPADTQPTGKSASANPFPPLQKKPVLSRRYMWVILSVVLLVVMLIVALLTPAGRTISALFNPDAPEAQVAAVPDAAAQGAANAVAQAMQTAAPQPSTGEGPASSSPIALADAEAFHDSTGVWIRSARLGADPRQGEMALSGRNATTDAQLAALAAQLPQAPPPLTAEGALQDTPEAQAAPPAAGTRLPRDPRGFVLATPEGTPLPDGRRIFAGLPATVPPLRPDDLVPAAVAPVEQTAPDATEEEAQDTPEATTSDTATVALTETARPEDTVAAVEPGPAIARPAPRPTEIEETAALALNAPITPLPPDRPAAITTAAAAATAAAAQEAQAAAAQAQAQATPASPGAVGGDVVAALNSIMQNAPDPVAQQQAAAAARPAARTGNAAPTREEAAEADEIDIPASPTGAVPGSVAQAATTARAINTREINLIGVMGRQNDRRALVRMPNGRVEVVRVGDGLDGGQVTAIGDNIINYVKRGRTYALQIAGGA</sequence>
<reference evidence="3 4" key="1">
    <citation type="submission" date="2017-02" db="EMBL/GenBank/DDBJ databases">
        <title>Ketogulonicigenium robustum SPU B003 Genome sequencing and assembly.</title>
        <authorList>
            <person name="Li Y."/>
            <person name="Liu L."/>
            <person name="Wang C."/>
            <person name="Zhang M."/>
            <person name="Zhang T."/>
            <person name="Zhang Y."/>
        </authorList>
    </citation>
    <scope>NUCLEOTIDE SEQUENCE [LARGE SCALE GENOMIC DNA]</scope>
    <source>
        <strain evidence="3 4">SPU_B003</strain>
    </source>
</reference>
<evidence type="ECO:0008006" key="5">
    <source>
        <dbReference type="Google" id="ProtNLM"/>
    </source>
</evidence>
<feature type="region of interest" description="Disordered" evidence="1">
    <location>
        <begin position="404"/>
        <end position="423"/>
    </location>
</feature>
<dbReference type="AlphaFoldDB" id="A0A1W6NXR1"/>